<dbReference type="AlphaFoldDB" id="A0A2U2JDL0"/>
<gene>
    <name evidence="1" type="ORF">DIS07_00585</name>
</gene>
<dbReference type="Proteomes" id="UP000245670">
    <property type="component" value="Unassembled WGS sequence"/>
</dbReference>
<proteinExistence type="predicted"/>
<accession>A0A2U2JDL0</accession>
<organism evidence="1 2">
    <name type="scientific">Polaribacter aquimarinus</name>
    <dbReference type="NCBI Taxonomy" id="2100726"/>
    <lineage>
        <taxon>Bacteria</taxon>
        <taxon>Pseudomonadati</taxon>
        <taxon>Bacteroidota</taxon>
        <taxon>Flavobacteriia</taxon>
        <taxon>Flavobacteriales</taxon>
        <taxon>Flavobacteriaceae</taxon>
    </lineage>
</organism>
<name>A0A2U2JDL0_9FLAO</name>
<dbReference type="EMBL" id="QFFG01000001">
    <property type="protein sequence ID" value="PWG06361.1"/>
    <property type="molecule type" value="Genomic_DNA"/>
</dbReference>
<protein>
    <submittedName>
        <fullName evidence="1">Uncharacterized protein</fullName>
    </submittedName>
</protein>
<dbReference type="RefSeq" id="WP_109403277.1">
    <property type="nucleotide sequence ID" value="NZ_QFFG01000001.1"/>
</dbReference>
<sequence length="168" mass="19222">MIIIVACSNNDISLESKPESFKIKADSITVREFPASEGNALELYGRISSTITVDDKSEEFILWERNRDFFDSVGTEAFLINSEGSEYRITLTEEEVQNDAKLGFYVQLYDKDPDGNNDDFLGNKSGFISVQQFIEFTETRNPWPIGYGLTEFDGIYILVWFSVEHIKE</sequence>
<keyword evidence="2" id="KW-1185">Reference proteome</keyword>
<evidence type="ECO:0000313" key="2">
    <source>
        <dbReference type="Proteomes" id="UP000245670"/>
    </source>
</evidence>
<comment type="caution">
    <text evidence="1">The sequence shown here is derived from an EMBL/GenBank/DDBJ whole genome shotgun (WGS) entry which is preliminary data.</text>
</comment>
<reference evidence="1 2" key="1">
    <citation type="submission" date="2018-05" db="EMBL/GenBank/DDBJ databases">
        <title>Polaribacter aquimarinus sp. nov., isolated from sediment in a sediment of sea.</title>
        <authorList>
            <person name="Lu D."/>
        </authorList>
    </citation>
    <scope>NUCLEOTIDE SEQUENCE [LARGE SCALE GENOMIC DNA]</scope>
    <source>
        <strain evidence="1 2">ZY113</strain>
    </source>
</reference>
<evidence type="ECO:0000313" key="1">
    <source>
        <dbReference type="EMBL" id="PWG06361.1"/>
    </source>
</evidence>